<protein>
    <submittedName>
        <fullName evidence="1">Uncharacterized protein</fullName>
    </submittedName>
</protein>
<dbReference type="KEGG" id="vg:29059262"/>
<evidence type="ECO:0000313" key="1">
    <source>
        <dbReference type="EMBL" id="ANM46513.1"/>
    </source>
</evidence>
<organism evidence="1 2">
    <name type="scientific">Morganella phage vB_MmoM_MP1</name>
    <dbReference type="NCBI Taxonomy" id="1852628"/>
    <lineage>
        <taxon>Viruses</taxon>
        <taxon>Duplodnaviria</taxon>
        <taxon>Heunggongvirae</taxon>
        <taxon>Uroviricota</taxon>
        <taxon>Caudoviricetes</taxon>
        <taxon>Pantevenvirales</taxon>
        <taxon>Straboviridae</taxon>
        <taxon>Gualtarvirus</taxon>
        <taxon>Gualtarvirus mp1</taxon>
    </lineage>
</organism>
<sequence>MFNIGDSVKISKESIYYGLDSVYNPNEVGTIMYTDLDDTGHILYRVEWSHGISNVYYEEDLELVHKDVQFHIQPDEFMKEVVYFSKTFMIPKDHNYMVITPAKSIKSFKTKPFFGFFWSSKDGECSEIAPEGSCTIHIDIRETLRKV</sequence>
<dbReference type="RefSeq" id="YP_009279876.1">
    <property type="nucleotide sequence ID" value="NC_031020.1"/>
</dbReference>
<evidence type="ECO:0000313" key="2">
    <source>
        <dbReference type="Proteomes" id="UP000203816"/>
    </source>
</evidence>
<dbReference type="EMBL" id="KX078569">
    <property type="protein sequence ID" value="ANM46513.1"/>
    <property type="molecule type" value="Genomic_DNA"/>
</dbReference>
<gene>
    <name evidence="1" type="ORF">MP1_gp0019</name>
</gene>
<name>A0A192YAI7_9CAUD</name>
<accession>A0A192YAI7</accession>
<keyword evidence="2" id="KW-1185">Reference proteome</keyword>
<dbReference type="GeneID" id="29059262"/>
<dbReference type="Proteomes" id="UP000203816">
    <property type="component" value="Segment"/>
</dbReference>
<reference evidence="1 2" key="1">
    <citation type="submission" date="2016-04" db="EMBL/GenBank/DDBJ databases">
        <title>Comparative genomics of Morganella phages MP1 and MP2 define new clades among the T4 and T7-like Viruses.</title>
        <authorList>
            <person name="Pinto G."/>
            <person name="Oliveira A."/>
            <person name="Malgorzata L."/>
            <person name="Kropinski A."/>
            <person name="Azeredo J."/>
        </authorList>
    </citation>
    <scope>NUCLEOTIDE SEQUENCE [LARGE SCALE GENOMIC DNA]</scope>
</reference>
<proteinExistence type="predicted"/>